<dbReference type="AlphaFoldDB" id="A0A699ZBX5"/>
<organism evidence="1 2">
    <name type="scientific">Haematococcus lacustris</name>
    <name type="common">Green alga</name>
    <name type="synonym">Haematococcus pluvialis</name>
    <dbReference type="NCBI Taxonomy" id="44745"/>
    <lineage>
        <taxon>Eukaryota</taxon>
        <taxon>Viridiplantae</taxon>
        <taxon>Chlorophyta</taxon>
        <taxon>core chlorophytes</taxon>
        <taxon>Chlorophyceae</taxon>
        <taxon>CS clade</taxon>
        <taxon>Chlamydomonadales</taxon>
        <taxon>Haematococcaceae</taxon>
        <taxon>Haematococcus</taxon>
    </lineage>
</organism>
<comment type="caution">
    <text evidence="1">The sequence shown here is derived from an EMBL/GenBank/DDBJ whole genome shotgun (WGS) entry which is preliminary data.</text>
</comment>
<feature type="non-terminal residue" evidence="1">
    <location>
        <position position="1"/>
    </location>
</feature>
<keyword evidence="2" id="KW-1185">Reference proteome</keyword>
<protein>
    <submittedName>
        <fullName evidence="1">C2 domain-containing protein</fullName>
    </submittedName>
</protein>
<evidence type="ECO:0000313" key="2">
    <source>
        <dbReference type="Proteomes" id="UP000485058"/>
    </source>
</evidence>
<dbReference type="EMBL" id="BLLF01001593">
    <property type="protein sequence ID" value="GFH20197.1"/>
    <property type="molecule type" value="Genomic_DNA"/>
</dbReference>
<reference evidence="1 2" key="1">
    <citation type="submission" date="2020-02" db="EMBL/GenBank/DDBJ databases">
        <title>Draft genome sequence of Haematococcus lacustris strain NIES-144.</title>
        <authorList>
            <person name="Morimoto D."/>
            <person name="Nakagawa S."/>
            <person name="Yoshida T."/>
            <person name="Sawayama S."/>
        </authorList>
    </citation>
    <scope>NUCLEOTIDE SEQUENCE [LARGE SCALE GENOMIC DNA]</scope>
    <source>
        <strain evidence="1 2">NIES-144</strain>
    </source>
</reference>
<accession>A0A699ZBX5</accession>
<proteinExistence type="predicted"/>
<sequence length="248" mass="26567">MSRCWEEADVLRQFLVSLQAMFEDEHSGSPASRTLAASSLGADAAAVRTGSTSYASALLQAAMADSADLQDFYSVQLSCLQHARLTPRDAGNVFVELGPQQLPLVDLLRILRQRRKAEASTQAFVTDRLREASAIITQVVFGLVSSERVVSEVRCCLPGPGAVRAGGRLVITQHVACFTTMLDSDLRGTTDTTFTLMRNKQALMGATQLAVRVATPASNGAVLLFVGIPDALLASLKQRISDLVTQAD</sequence>
<evidence type="ECO:0000313" key="1">
    <source>
        <dbReference type="EMBL" id="GFH20197.1"/>
    </source>
</evidence>
<name>A0A699ZBX5_HAELA</name>
<dbReference type="Proteomes" id="UP000485058">
    <property type="component" value="Unassembled WGS sequence"/>
</dbReference>
<gene>
    <name evidence="1" type="ORF">HaLaN_17279</name>
</gene>